<protein>
    <recommendedName>
        <fullName evidence="4">J domain-containing protein</fullName>
    </recommendedName>
</protein>
<evidence type="ECO:0008006" key="4">
    <source>
        <dbReference type="Google" id="ProtNLM"/>
    </source>
</evidence>
<dbReference type="EMBL" id="VWSF01000008">
    <property type="protein sequence ID" value="KAA5545680.1"/>
    <property type="molecule type" value="Genomic_DNA"/>
</dbReference>
<proteinExistence type="predicted"/>
<dbReference type="AlphaFoldDB" id="A0A5M6DHD4"/>
<gene>
    <name evidence="2" type="ORF">F0145_12145</name>
</gene>
<evidence type="ECO:0000313" key="2">
    <source>
        <dbReference type="EMBL" id="KAA5545680.1"/>
    </source>
</evidence>
<feature type="coiled-coil region" evidence="1">
    <location>
        <begin position="280"/>
        <end position="364"/>
    </location>
</feature>
<accession>A0A5M6DHD4</accession>
<feature type="coiled-coil region" evidence="1">
    <location>
        <begin position="180"/>
        <end position="231"/>
    </location>
</feature>
<organism evidence="2 3">
    <name type="scientific">Adhaeribacter rhizoryzae</name>
    <dbReference type="NCBI Taxonomy" id="2607907"/>
    <lineage>
        <taxon>Bacteria</taxon>
        <taxon>Pseudomonadati</taxon>
        <taxon>Bacteroidota</taxon>
        <taxon>Cytophagia</taxon>
        <taxon>Cytophagales</taxon>
        <taxon>Hymenobacteraceae</taxon>
        <taxon>Adhaeribacter</taxon>
    </lineage>
</organism>
<sequence>MAKSPKKIFPKEPISKKELAITKPKQQVLSKPQQTFNRLTKKIEKLQQEIANTSRILDEKLAFYGENIHPLEKQLVALRRQTLQLLLPYYTNKKLLPKKDKKILRDVLAEQLNDVLSFSDEEPDEELKKAFEAVEGVKYEEAQQQDFDQMKSEMTEIFEEFGFQMNFDELCPDMSPEEMMEQMQTMEEKLLQQAQDLDQEVPDRKKSKKLLEREEREKQAAEVKSKSISRIYKQLAKVLHPDLEQEAELKAYKELRMRELTTAYEKNDLHTLLRLELEWIEKEEANLEKLTDDKLKIYNEVLKEQIADLEEESFSLMQHPRYQPLLRLAMFPGEVKIMNLARKKNELNEMLEDLESSIARLKGENAFDEVIGIINLFKLLY</sequence>
<evidence type="ECO:0000313" key="3">
    <source>
        <dbReference type="Proteomes" id="UP000323426"/>
    </source>
</evidence>
<evidence type="ECO:0000256" key="1">
    <source>
        <dbReference type="SAM" id="Coils"/>
    </source>
</evidence>
<keyword evidence="1" id="KW-0175">Coiled coil</keyword>
<name>A0A5M6DHD4_9BACT</name>
<reference evidence="2 3" key="1">
    <citation type="submission" date="2019-09" db="EMBL/GenBank/DDBJ databases">
        <title>Genome sequence and assembly of Adhaeribacter sp.</title>
        <authorList>
            <person name="Chhetri G."/>
        </authorList>
    </citation>
    <scope>NUCLEOTIDE SEQUENCE [LARGE SCALE GENOMIC DNA]</scope>
    <source>
        <strain evidence="2 3">DK36</strain>
    </source>
</reference>
<dbReference type="RefSeq" id="WP_150088683.1">
    <property type="nucleotide sequence ID" value="NZ_VWSF01000008.1"/>
</dbReference>
<comment type="caution">
    <text evidence="2">The sequence shown here is derived from an EMBL/GenBank/DDBJ whole genome shotgun (WGS) entry which is preliminary data.</text>
</comment>
<dbReference type="Proteomes" id="UP000323426">
    <property type="component" value="Unassembled WGS sequence"/>
</dbReference>
<keyword evidence="3" id="KW-1185">Reference proteome</keyword>